<gene>
    <name evidence="2" type="ORF">S01H4_00692</name>
</gene>
<dbReference type="AlphaFoldDB" id="X0ZVH0"/>
<comment type="caution">
    <text evidence="2">The sequence shown here is derived from an EMBL/GenBank/DDBJ whole genome shotgun (WGS) entry which is preliminary data.</text>
</comment>
<dbReference type="InterPro" id="IPR057574">
    <property type="entry name" value="nSTAND_NTPase5_dom"/>
</dbReference>
<dbReference type="InterPro" id="IPR027417">
    <property type="entry name" value="P-loop_NTPase"/>
</dbReference>
<dbReference type="Pfam" id="PF25199">
    <property type="entry name" value="nSTAND_NTPase5"/>
    <property type="match status" value="1"/>
</dbReference>
<dbReference type="SUPFAM" id="SSF52540">
    <property type="entry name" value="P-loop containing nucleoside triphosphate hydrolases"/>
    <property type="match status" value="1"/>
</dbReference>
<evidence type="ECO:0000313" key="2">
    <source>
        <dbReference type="EMBL" id="GAG64468.1"/>
    </source>
</evidence>
<organism evidence="2">
    <name type="scientific">marine sediment metagenome</name>
    <dbReference type="NCBI Taxonomy" id="412755"/>
    <lineage>
        <taxon>unclassified sequences</taxon>
        <taxon>metagenomes</taxon>
        <taxon>ecological metagenomes</taxon>
    </lineage>
</organism>
<sequence>MYKIDWSKISDEKAFQRLVNHLFALEYNFTGFIPSSPYIGKDGGWDAYYNNFYHNKKQKSIVSIQSKWTIKSFNDAVKLLKPKIKEELGKAQRNNVDCLIIATNAELRTDQILDLENLNKGKVKCLEVQHRNNLEMRIEKQPWLRYYFFDYPQHPLLTPYEHYFSKVEPYLAFFPSIKTDDFEKYITSIKQFISSNNKILLIHSPGGYGKSHLLREIAEDAYQIDSTRQTWLVNAGYRDIKDAIQEEIFNERKYLLIFDDADRNFELVKPLLYFLRKGDVDIKIILSLRSSGIYLLQKLLEESKCSEIAEKIKIAEWKKEDLIKLLRATAGKSKVKNEESIAVYYPNPYIIVWIGSQLKGKAISDISKLKEKFVGDINYEVRQCLKDVVNKEIEKFVFVLACIIPFNIKDIELLNKIGTEISLDFKSLTKAISRLIEAGVLRKIGRMVRFNPDMKGDIYLQYKLKDFDREFLKDFIFKWISIYPENILTNIGSASRYGESNIVKKILSEILDKWIEDVDKTPGSQRKNNLKLIEKIVFLVPKRVINLLSSYLEYPSSPETDPNYKKLNMEKIELNTDDYGPLILELMKILSFEKEAICIIEKMAGLNIIGTYDNYKPSTLISEYISPLKNNPEVILSKLDMFNNWVDNSNNTRIILLESSISELLAGTHRFSESSLGRVTLGEKSLIKHPKVIEVRRKAFFILKRMLFYNNLDMQIKALEITKKIGISVMGRHTGEKLLLHEIFIKEREELVKEIGKTVNSKIDFKLLSEIEDLFIEWWAQEKPGTENVIYFLRKFPYTNEYLIFRWFYSRKYDIKKFSDYENLAPKENRWHWFVKNIMSHKWEVKIEDFVSIVAELNKKYKNEDEVLIFLGDLDKRLSSFESNFRALFIICWAKIKPEVFRKIRENNKLWAKVPKRFKDEIDKGIVVICPDHLSILANEILDNPLSIELSKIDLFLMLIAENLPEPKWKMWIKELIKKGNSEIRATIVSKLYFIFKKNKDVNTQRQYFSANYCIDKLIFLY</sequence>
<dbReference type="EMBL" id="BART01000104">
    <property type="protein sequence ID" value="GAG64468.1"/>
    <property type="molecule type" value="Genomic_DNA"/>
</dbReference>
<proteinExistence type="predicted"/>
<reference evidence="2" key="1">
    <citation type="journal article" date="2014" name="Front. Microbiol.">
        <title>High frequency of phylogenetically diverse reductive dehalogenase-homologous genes in deep subseafloor sedimentary metagenomes.</title>
        <authorList>
            <person name="Kawai M."/>
            <person name="Futagami T."/>
            <person name="Toyoda A."/>
            <person name="Takaki Y."/>
            <person name="Nishi S."/>
            <person name="Hori S."/>
            <person name="Arai W."/>
            <person name="Tsubouchi T."/>
            <person name="Morono Y."/>
            <person name="Uchiyama I."/>
            <person name="Ito T."/>
            <person name="Fujiyama A."/>
            <person name="Inagaki F."/>
            <person name="Takami H."/>
        </authorList>
    </citation>
    <scope>NUCLEOTIDE SEQUENCE</scope>
    <source>
        <strain evidence="2">Expedition CK06-06</strain>
    </source>
</reference>
<evidence type="ECO:0000259" key="1">
    <source>
        <dbReference type="Pfam" id="PF25199"/>
    </source>
</evidence>
<name>X0ZVH0_9ZZZZ</name>
<feature type="domain" description="Novel STAND NTPase 5" evidence="1">
    <location>
        <begin position="194"/>
        <end position="291"/>
    </location>
</feature>
<protein>
    <recommendedName>
        <fullName evidence="1">Novel STAND NTPase 5 domain-containing protein</fullName>
    </recommendedName>
</protein>
<accession>X0ZVH0</accession>